<evidence type="ECO:0000313" key="2">
    <source>
        <dbReference type="Proteomes" id="UP001360953"/>
    </source>
</evidence>
<dbReference type="RefSeq" id="XP_066654731.1">
    <property type="nucleotide sequence ID" value="XM_066800609.1"/>
</dbReference>
<accession>A0ABR1LNJ7</accession>
<dbReference type="EMBL" id="JBBPEH010000007">
    <property type="protein sequence ID" value="KAK7536315.1"/>
    <property type="molecule type" value="Genomic_DNA"/>
</dbReference>
<gene>
    <name evidence="1" type="ORF">J3D65DRAFT_628158</name>
</gene>
<sequence length="257" mass="27944">MESSLEPFPPFDFEYIPQGHGADVVVSEHSDGTRSEGGPLRTASFGLSVQQRHLKRAGFTPIPYDVAMSRAAELALIDNPDLPPDESKHPLFKRQTLEIPPRVRPFQDTAAWSRAPKAYRVLELENSDLKDCCLNASTCNDCNYKVCRACGSTCAPNPCWCVVTNCCNCPVIGGNVCRYHVDKWEAKGRPGQSPLFCKLFVTSNGIIGKGVRVVGYGSGHSKAGKNQSLGCAGTTARRMLCGQSGSKLSSENWNSEN</sequence>
<name>A0ABR1LNJ7_9PEZI</name>
<dbReference type="Proteomes" id="UP001360953">
    <property type="component" value="Unassembled WGS sequence"/>
</dbReference>
<keyword evidence="2" id="KW-1185">Reference proteome</keyword>
<protein>
    <submittedName>
        <fullName evidence="1">Uncharacterized protein</fullName>
    </submittedName>
</protein>
<dbReference type="GeneID" id="92033515"/>
<organism evidence="1 2">
    <name type="scientific">Phyllosticta citribraziliensis</name>
    <dbReference type="NCBI Taxonomy" id="989973"/>
    <lineage>
        <taxon>Eukaryota</taxon>
        <taxon>Fungi</taxon>
        <taxon>Dikarya</taxon>
        <taxon>Ascomycota</taxon>
        <taxon>Pezizomycotina</taxon>
        <taxon>Dothideomycetes</taxon>
        <taxon>Dothideomycetes incertae sedis</taxon>
        <taxon>Botryosphaeriales</taxon>
        <taxon>Phyllostictaceae</taxon>
        <taxon>Phyllosticta</taxon>
    </lineage>
</organism>
<comment type="caution">
    <text evidence="1">The sequence shown here is derived from an EMBL/GenBank/DDBJ whole genome shotgun (WGS) entry which is preliminary data.</text>
</comment>
<proteinExistence type="predicted"/>
<reference evidence="1 2" key="1">
    <citation type="submission" date="2024-04" db="EMBL/GenBank/DDBJ databases">
        <title>Phyllosticta paracitricarpa is synonymous to the EU quarantine fungus P. citricarpa based on phylogenomic analyses.</title>
        <authorList>
            <consortium name="Lawrence Berkeley National Laboratory"/>
            <person name="Van ingen-buijs V.A."/>
            <person name="Van westerhoven A.C."/>
            <person name="Haridas S."/>
            <person name="Skiadas P."/>
            <person name="Martin F."/>
            <person name="Groenewald J.Z."/>
            <person name="Crous P.W."/>
            <person name="Seidl M.F."/>
        </authorList>
    </citation>
    <scope>NUCLEOTIDE SEQUENCE [LARGE SCALE GENOMIC DNA]</scope>
    <source>
        <strain evidence="1 2">CPC 17464</strain>
    </source>
</reference>
<evidence type="ECO:0000313" key="1">
    <source>
        <dbReference type="EMBL" id="KAK7536315.1"/>
    </source>
</evidence>